<dbReference type="SUPFAM" id="SSF63380">
    <property type="entry name" value="Riboflavin synthase domain-like"/>
    <property type="match status" value="1"/>
</dbReference>
<feature type="domain" description="FAD-binding FR-type" evidence="2">
    <location>
        <begin position="112"/>
        <end position="236"/>
    </location>
</feature>
<dbReference type="InterPro" id="IPR017938">
    <property type="entry name" value="Riboflavin_synthase-like_b-brl"/>
</dbReference>
<proteinExistence type="inferred from homology"/>
<dbReference type="Pfam" id="PF04954">
    <property type="entry name" value="SIP"/>
    <property type="match status" value="1"/>
</dbReference>
<reference evidence="4" key="2">
    <citation type="submission" date="2019-06" db="EMBL/GenBank/DDBJ databases">
        <authorList>
            <person name="Hu M."/>
        </authorList>
    </citation>
    <scope>NUCLEOTIDE SEQUENCE</scope>
    <source>
        <strain evidence="4">08RB2639</strain>
    </source>
</reference>
<dbReference type="InterPro" id="IPR039374">
    <property type="entry name" value="SIP_fam"/>
</dbReference>
<dbReference type="Proteomes" id="UP000553980">
    <property type="component" value="Unassembled WGS sequence"/>
</dbReference>
<dbReference type="Gene3D" id="3.30.310.50">
    <property type="entry name" value="Alpha-D-phosphohexomutase, C-terminal domain"/>
    <property type="match status" value="1"/>
</dbReference>
<evidence type="ECO:0000313" key="6">
    <source>
        <dbReference type="Proteomes" id="UP000553980"/>
    </source>
</evidence>
<dbReference type="OrthoDB" id="9814826at2"/>
<dbReference type="InterPro" id="IPR007037">
    <property type="entry name" value="SIP_rossman_dom"/>
</dbReference>
<evidence type="ECO:0000313" key="5">
    <source>
        <dbReference type="Proteomes" id="UP000313390"/>
    </source>
</evidence>
<comment type="similarity">
    <text evidence="1">Belongs to the SIP oxidoreductase family.</text>
</comment>
<dbReference type="PROSITE" id="PS51384">
    <property type="entry name" value="FAD_FR"/>
    <property type="match status" value="1"/>
</dbReference>
<dbReference type="InterPro" id="IPR013113">
    <property type="entry name" value="SIP_FAD-bd"/>
</dbReference>
<gene>
    <name evidence="4" type="ORF">FIB18_19470</name>
    <name evidence="3" type="ORF">GGQ79_004215</name>
</gene>
<dbReference type="Gene3D" id="2.40.30.10">
    <property type="entry name" value="Translation factors"/>
    <property type="match status" value="1"/>
</dbReference>
<keyword evidence="6" id="KW-1185">Reference proteome</keyword>
<dbReference type="InterPro" id="IPR039261">
    <property type="entry name" value="FNR_nucleotide-bd"/>
</dbReference>
<name>A0A5C5CEZ6_9HYPH</name>
<reference evidence="4 5" key="1">
    <citation type="journal article" date="2011" name="Int. J. Syst. Evol. Microbiol.">
        <title>Ochrobactrum pecoris sp. nov., isolated from farm animals.</title>
        <authorList>
            <person name="Kampfer P."/>
            <person name="Huber B."/>
            <person name="Busse H.J."/>
            <person name="Scholz H.C."/>
            <person name="Tomaso H."/>
            <person name="Hotzel H."/>
            <person name="Melzer F."/>
        </authorList>
    </citation>
    <scope>NUCLEOTIDE SEQUENCE [LARGE SCALE GENOMIC DNA]</scope>
    <source>
        <strain evidence="4 5">08RB2639</strain>
    </source>
</reference>
<dbReference type="InterPro" id="IPR017927">
    <property type="entry name" value="FAD-bd_FR_type"/>
</dbReference>
<dbReference type="Gene3D" id="3.40.50.80">
    <property type="entry name" value="Nucleotide-binding domain of ferredoxin-NADP reductase (FNR) module"/>
    <property type="match status" value="1"/>
</dbReference>
<dbReference type="AlphaFoldDB" id="A0A5C5CEZ6"/>
<dbReference type="Pfam" id="PF08021">
    <property type="entry name" value="FAD_binding_9"/>
    <property type="match status" value="1"/>
</dbReference>
<dbReference type="EMBL" id="JACIEX010000012">
    <property type="protein sequence ID" value="MBB4095663.1"/>
    <property type="molecule type" value="Genomic_DNA"/>
</dbReference>
<dbReference type="EMBL" id="VEWK01000012">
    <property type="protein sequence ID" value="TNV09634.1"/>
    <property type="molecule type" value="Genomic_DNA"/>
</dbReference>
<protein>
    <submittedName>
        <fullName evidence="3">NADPH-dependent ferric siderophore reductase</fullName>
    </submittedName>
    <submittedName>
        <fullName evidence="4">Siderophore-interacting protein</fullName>
    </submittedName>
</protein>
<accession>A0A5C5CEZ6</accession>
<evidence type="ECO:0000313" key="4">
    <source>
        <dbReference type="EMBL" id="TNV09634.1"/>
    </source>
</evidence>
<dbReference type="Proteomes" id="UP000313390">
    <property type="component" value="Unassembled WGS sequence"/>
</dbReference>
<organism evidence="4 5">
    <name type="scientific">Brucella pecoris</name>
    <dbReference type="NCBI Taxonomy" id="867683"/>
    <lineage>
        <taxon>Bacteria</taxon>
        <taxon>Pseudomonadati</taxon>
        <taxon>Pseudomonadota</taxon>
        <taxon>Alphaproteobacteria</taxon>
        <taxon>Hyphomicrobiales</taxon>
        <taxon>Brucellaceae</taxon>
        <taxon>Brucella/Ochrobactrum group</taxon>
        <taxon>Brucella</taxon>
    </lineage>
</organism>
<comment type="caution">
    <text evidence="4">The sequence shown here is derived from an EMBL/GenBank/DDBJ whole genome shotgun (WGS) entry which is preliminary data.</text>
</comment>
<sequence length="376" mass="42056">MKTELSQKRLFKAAATIEFPKIQHFLEPILTSISTHDMTVTPHGDNHLVISVFGTAEIKVQPGQLLLSIETTNKHALNRLKHALVGPISFIAASEKLDIQWLGDETGFTPLEDLRVLRVKAISQLTPRMRRIVFQGDDLARFDRDDQLHCRLIFQPKNTHSPEWPVLDEAGHIVWPKQQKLDTRVYTIRAINPACGEITIDFALHESAGPATRWALTASTGDIVGIVGPAAGGPTPAKFYVLAGDETAMPGIARILESIDRNAIGIAFIEVDSPSEMQPLVKPPKIEMQWLYRHGAPAGTMMLLPEAIRSVSWPHNLNDVFFWGGCEHKAFREIHRILRQNVKLPSERQVLYSYWHKALSEEQIIAVGAEAYLPDS</sequence>
<dbReference type="PANTHER" id="PTHR30157">
    <property type="entry name" value="FERRIC REDUCTASE, NADPH-DEPENDENT"/>
    <property type="match status" value="1"/>
</dbReference>
<evidence type="ECO:0000256" key="1">
    <source>
        <dbReference type="ARBA" id="ARBA00035644"/>
    </source>
</evidence>
<dbReference type="RefSeq" id="WP_140022276.1">
    <property type="nucleotide sequence ID" value="NZ_JACIEX010000012.1"/>
</dbReference>
<evidence type="ECO:0000313" key="3">
    <source>
        <dbReference type="EMBL" id="MBB4095663.1"/>
    </source>
</evidence>
<dbReference type="PANTHER" id="PTHR30157:SF0">
    <property type="entry name" value="NADPH-DEPENDENT FERRIC-CHELATE REDUCTASE"/>
    <property type="match status" value="1"/>
</dbReference>
<reference evidence="3 6" key="3">
    <citation type="submission" date="2020-08" db="EMBL/GenBank/DDBJ databases">
        <title>Genomic Encyclopedia of Type Strains, Phase IV (KMG-IV): sequencing the most valuable type-strain genomes for metagenomic binning, comparative biology and taxonomic classification.</title>
        <authorList>
            <person name="Goeker M."/>
        </authorList>
    </citation>
    <scope>NUCLEOTIDE SEQUENCE [LARGE SCALE GENOMIC DNA]</scope>
    <source>
        <strain evidence="3 6">DSM 23868</strain>
    </source>
</reference>
<dbReference type="GO" id="GO:0016491">
    <property type="term" value="F:oxidoreductase activity"/>
    <property type="evidence" value="ECO:0007669"/>
    <property type="project" value="InterPro"/>
</dbReference>
<dbReference type="CDD" id="cd06193">
    <property type="entry name" value="siderophore_interacting"/>
    <property type="match status" value="1"/>
</dbReference>
<evidence type="ECO:0000259" key="2">
    <source>
        <dbReference type="PROSITE" id="PS51384"/>
    </source>
</evidence>